<evidence type="ECO:0000256" key="3">
    <source>
        <dbReference type="ARBA" id="ARBA00022737"/>
    </source>
</evidence>
<dbReference type="EMBL" id="CAUYUJ010014344">
    <property type="protein sequence ID" value="CAK0840025.1"/>
    <property type="molecule type" value="Genomic_DNA"/>
</dbReference>
<reference evidence="5" key="1">
    <citation type="submission" date="2023-10" db="EMBL/GenBank/DDBJ databases">
        <authorList>
            <person name="Chen Y."/>
            <person name="Shah S."/>
            <person name="Dougan E. K."/>
            <person name="Thang M."/>
            <person name="Chan C."/>
        </authorList>
    </citation>
    <scope>NUCLEOTIDE SEQUENCE [LARGE SCALE GENOMIC DNA]</scope>
</reference>
<accession>A0ABN9T4R9</accession>
<dbReference type="InterPro" id="IPR001611">
    <property type="entry name" value="Leu-rich_rpt"/>
</dbReference>
<keyword evidence="6" id="KW-1185">Reference proteome</keyword>
<evidence type="ECO:0000313" key="6">
    <source>
        <dbReference type="Proteomes" id="UP001189429"/>
    </source>
</evidence>
<dbReference type="Gene3D" id="3.80.10.10">
    <property type="entry name" value="Ribonuclease Inhibitor"/>
    <property type="match status" value="4"/>
</dbReference>
<comment type="caution">
    <text evidence="5">The sequence shown here is derived from an EMBL/GenBank/DDBJ whole genome shotgun (WGS) entry which is preliminary data.</text>
</comment>
<evidence type="ECO:0000313" key="5">
    <source>
        <dbReference type="EMBL" id="CAK0840025.1"/>
    </source>
</evidence>
<organism evidence="5 6">
    <name type="scientific">Prorocentrum cordatum</name>
    <dbReference type="NCBI Taxonomy" id="2364126"/>
    <lineage>
        <taxon>Eukaryota</taxon>
        <taxon>Sar</taxon>
        <taxon>Alveolata</taxon>
        <taxon>Dinophyceae</taxon>
        <taxon>Prorocentrales</taxon>
        <taxon>Prorocentraceae</taxon>
        <taxon>Prorocentrum</taxon>
    </lineage>
</organism>
<dbReference type="CDD" id="cd00116">
    <property type="entry name" value="LRR_RI"/>
    <property type="match status" value="2"/>
</dbReference>
<dbReference type="Proteomes" id="UP001189429">
    <property type="component" value="Unassembled WGS sequence"/>
</dbReference>
<dbReference type="PANTHER" id="PTHR24113">
    <property type="entry name" value="RAN GTPASE-ACTIVATING PROTEIN 1"/>
    <property type="match status" value="1"/>
</dbReference>
<proteinExistence type="predicted"/>
<feature type="non-terminal residue" evidence="5">
    <location>
        <position position="1"/>
    </location>
</feature>
<gene>
    <name evidence="5" type="ORF">PCOR1329_LOCUS35565</name>
</gene>
<keyword evidence="3" id="KW-0677">Repeat</keyword>
<evidence type="ECO:0000256" key="1">
    <source>
        <dbReference type="ARBA" id="ARBA00022468"/>
    </source>
</evidence>
<feature type="region of interest" description="Disordered" evidence="4">
    <location>
        <begin position="188"/>
        <end position="207"/>
    </location>
</feature>
<sequence length="794" mass="82572">VWKQARAPSCLCKPAPRADTMGCCMASRQSFDMASRQSFDLTRYTDATSLFDALAFTVEGLHPVRLVRMSWLLQQRGTVLKRRQELPEEAFVSAGELRAIWEASGRGGIDEVAPIITISFCWDSREHPDPNGVQLSLVIDTLEQERHKYSRGMNDFQGFSDMGVFWDWPSLLQGDPDKADEAKAAALRQGKTQKDAQKAADEAKRTPAEKAAFKHGLQETMDLWYAHQATTVLLLTQHPRERGSERECGYDQSGWTTYERCSAEQIKKVYRYQAKWDAVADLGGGAGVTKAGRRWPVGPDEFDRLIKDRSFTNGADREAVKALFRRMSRAQLGGVTILDFNGMPPPTPAQVAGLAGCLRLCARLEKMDLNNCNIGPPGAQALAKALPSMPGLQWLYLASNGIGDDGAQALAKALPSMPGLQDLGLASNGIGDDGAQALAKALPSMPGLQWLYLASNGIGDDGAQALAKALPSMPGLRDLWLARNGIGDDGAQALAKALPSMPGLRDLWLASNGIGDDGAHALAKALPSMPGLQVLRLDSNGIGDDGAQALAKAPGTPSAARGPVADQHGIRADDGAQAPGEGAALHARPAGAGPCTANGIGDDGARALAKALPSMPACSAGAALQRGHAGPVAGHNGNRDGTARNIALAKALPSMPGLQYLGLASNGIGDDGAQALAKALPSMPGLQVPGLASNGIGDDGAQALAKALPSMPGLQYLGLASNGIGDDGAQALAKALPSMPGLQVPGLASNGIGDDGAQALAKALPSMPGLQYLGLASNGIGDDGAQALAKALPS</sequence>
<feature type="region of interest" description="Disordered" evidence="4">
    <location>
        <begin position="551"/>
        <end position="589"/>
    </location>
</feature>
<protein>
    <submittedName>
        <fullName evidence="5">Uncharacterized protein</fullName>
    </submittedName>
</protein>
<dbReference type="Pfam" id="PF13516">
    <property type="entry name" value="LRR_6"/>
    <property type="match status" value="12"/>
</dbReference>
<feature type="compositionally biased region" description="Basic and acidic residues" evidence="4">
    <location>
        <begin position="192"/>
        <end position="207"/>
    </location>
</feature>
<dbReference type="SMART" id="SM00368">
    <property type="entry name" value="LRR_RI"/>
    <property type="match status" value="13"/>
</dbReference>
<dbReference type="InterPro" id="IPR027038">
    <property type="entry name" value="RanGap"/>
</dbReference>
<dbReference type="PANTHER" id="PTHR24113:SF12">
    <property type="entry name" value="RAN GTPASE-ACTIVATING PROTEIN 1"/>
    <property type="match status" value="1"/>
</dbReference>
<dbReference type="InterPro" id="IPR006553">
    <property type="entry name" value="Leu-rich_rpt_Cys-con_subtyp"/>
</dbReference>
<keyword evidence="2" id="KW-0433">Leucine-rich repeat</keyword>
<keyword evidence="1" id="KW-0343">GTPase activation</keyword>
<dbReference type="SMART" id="SM00367">
    <property type="entry name" value="LRR_CC"/>
    <property type="match status" value="6"/>
</dbReference>
<dbReference type="SUPFAM" id="SSF52047">
    <property type="entry name" value="RNI-like"/>
    <property type="match status" value="2"/>
</dbReference>
<evidence type="ECO:0000256" key="4">
    <source>
        <dbReference type="SAM" id="MobiDB-lite"/>
    </source>
</evidence>
<name>A0ABN9T4R9_9DINO</name>
<evidence type="ECO:0000256" key="2">
    <source>
        <dbReference type="ARBA" id="ARBA00022614"/>
    </source>
</evidence>
<dbReference type="InterPro" id="IPR032675">
    <property type="entry name" value="LRR_dom_sf"/>
</dbReference>